<dbReference type="GO" id="GO:0016567">
    <property type="term" value="P:protein ubiquitination"/>
    <property type="evidence" value="ECO:0007669"/>
    <property type="project" value="TreeGrafter"/>
</dbReference>
<feature type="transmembrane region" description="Helical" evidence="7">
    <location>
        <begin position="21"/>
        <end position="43"/>
    </location>
</feature>
<sequence>MGGGPFCVPLFTVLLDFGVKAAAALSSAVVAGGGLSGTLYYITQCHPCDPRRPLIDYRLSLVLTPSVLVGSSIGVLGNKLLPAWLVTLVLLVLLTVLTWRMASKALLRAELKLRALHRQIDGGQEAPLAQDKEEEEEEDERTLQHMQQFDSPRVDLQRLASHLSLAPNMILHLEMRHAALQPKLLRRAATMQLRGTHHAAALHRFLSSPPRVLPEPRRRESWSMSRALSRGFRAGSFGRGSSRARRPPGPSSSEGALSGKGAMQGGPSYHVNGYAALSHIVSPFSAGDGGLPVHGAGGRGAPALESPFAQIAEGAAHSDDAQETEFEEPDYTHHGLLHISAYALLAGVLAGLLGIGGGSIISPLLIELRVNPAVGGATASLMVVFSGSLSLLSYALNGSLNVAYGAVYGITAFVAAAVGATAVGHIVRRTGKVSLIVIAMATVLSVALVVQTVFGLRTVIIDFIDHTQDSFSPFCN</sequence>
<evidence type="ECO:0000313" key="8">
    <source>
        <dbReference type="EMBL" id="KAK9835054.1"/>
    </source>
</evidence>
<evidence type="ECO:0000256" key="2">
    <source>
        <dbReference type="ARBA" id="ARBA00009142"/>
    </source>
</evidence>
<comment type="caution">
    <text evidence="8">The sequence shown here is derived from an EMBL/GenBank/DDBJ whole genome shotgun (WGS) entry which is preliminary data.</text>
</comment>
<protein>
    <recommendedName>
        <fullName evidence="10">Sulfite exporter TauE/SafE family protein</fullName>
    </recommendedName>
</protein>
<feature type="transmembrane region" description="Helical" evidence="7">
    <location>
        <begin position="406"/>
        <end position="427"/>
    </location>
</feature>
<evidence type="ECO:0000256" key="7">
    <source>
        <dbReference type="SAM" id="Phobius"/>
    </source>
</evidence>
<dbReference type="InterPro" id="IPR002781">
    <property type="entry name" value="TM_pro_TauE-like"/>
</dbReference>
<evidence type="ECO:0008006" key="10">
    <source>
        <dbReference type="Google" id="ProtNLM"/>
    </source>
</evidence>
<dbReference type="AlphaFoldDB" id="A0AAW1RMP2"/>
<dbReference type="Proteomes" id="UP001445335">
    <property type="component" value="Unassembled WGS sequence"/>
</dbReference>
<keyword evidence="4 7" id="KW-1133">Transmembrane helix</keyword>
<evidence type="ECO:0000256" key="6">
    <source>
        <dbReference type="SAM" id="MobiDB-lite"/>
    </source>
</evidence>
<keyword evidence="3 7" id="KW-0812">Transmembrane</keyword>
<dbReference type="Pfam" id="PF01925">
    <property type="entry name" value="TauE"/>
    <property type="match status" value="2"/>
</dbReference>
<reference evidence="8 9" key="1">
    <citation type="journal article" date="2024" name="Nat. Commun.">
        <title>Phylogenomics reveals the evolutionary origins of lichenization in chlorophyte algae.</title>
        <authorList>
            <person name="Puginier C."/>
            <person name="Libourel C."/>
            <person name="Otte J."/>
            <person name="Skaloud P."/>
            <person name="Haon M."/>
            <person name="Grisel S."/>
            <person name="Petersen M."/>
            <person name="Berrin J.G."/>
            <person name="Delaux P.M."/>
            <person name="Dal Grande F."/>
            <person name="Keller J."/>
        </authorList>
    </citation>
    <scope>NUCLEOTIDE SEQUENCE [LARGE SCALE GENOMIC DNA]</scope>
    <source>
        <strain evidence="8 9">SAG 245.80</strain>
    </source>
</reference>
<evidence type="ECO:0000256" key="5">
    <source>
        <dbReference type="ARBA" id="ARBA00023136"/>
    </source>
</evidence>
<keyword evidence="5 7" id="KW-0472">Membrane</keyword>
<accession>A0AAW1RMP2</accession>
<organism evidence="8 9">
    <name type="scientific">Elliptochloris bilobata</name>
    <dbReference type="NCBI Taxonomy" id="381761"/>
    <lineage>
        <taxon>Eukaryota</taxon>
        <taxon>Viridiplantae</taxon>
        <taxon>Chlorophyta</taxon>
        <taxon>core chlorophytes</taxon>
        <taxon>Trebouxiophyceae</taxon>
        <taxon>Trebouxiophyceae incertae sedis</taxon>
        <taxon>Elliptochloris clade</taxon>
        <taxon>Elliptochloris</taxon>
    </lineage>
</organism>
<evidence type="ECO:0000313" key="9">
    <source>
        <dbReference type="Proteomes" id="UP001445335"/>
    </source>
</evidence>
<dbReference type="PANTHER" id="PTHR14255:SF3">
    <property type="entry name" value="SULFITE EXPORTER TAUE_SAFE FAMILY PROTEIN 5-RELATED"/>
    <property type="match status" value="1"/>
</dbReference>
<feature type="region of interest" description="Disordered" evidence="6">
    <location>
        <begin position="233"/>
        <end position="263"/>
    </location>
</feature>
<gene>
    <name evidence="8" type="ORF">WJX81_007428</name>
</gene>
<proteinExistence type="inferred from homology"/>
<feature type="transmembrane region" description="Helical" evidence="7">
    <location>
        <begin position="55"/>
        <end position="77"/>
    </location>
</feature>
<comment type="similarity">
    <text evidence="2">Belongs to the 4-toluene sulfonate uptake permease (TSUP) (TC 2.A.102) family.</text>
</comment>
<feature type="transmembrane region" description="Helical" evidence="7">
    <location>
        <begin position="83"/>
        <end position="102"/>
    </location>
</feature>
<feature type="transmembrane region" description="Helical" evidence="7">
    <location>
        <begin position="373"/>
        <end position="394"/>
    </location>
</feature>
<keyword evidence="9" id="KW-1185">Reference proteome</keyword>
<feature type="transmembrane region" description="Helical" evidence="7">
    <location>
        <begin position="433"/>
        <end position="456"/>
    </location>
</feature>
<dbReference type="GO" id="GO:0031464">
    <property type="term" value="C:Cul4A-RING E3 ubiquitin ligase complex"/>
    <property type="evidence" value="ECO:0007669"/>
    <property type="project" value="TreeGrafter"/>
</dbReference>
<comment type="subcellular location">
    <subcellularLocation>
        <location evidence="1">Membrane</location>
        <topology evidence="1">Multi-pass membrane protein</topology>
    </subcellularLocation>
</comment>
<evidence type="ECO:0000256" key="3">
    <source>
        <dbReference type="ARBA" id="ARBA00022692"/>
    </source>
</evidence>
<dbReference type="EMBL" id="JALJOU010000030">
    <property type="protein sequence ID" value="KAK9835054.1"/>
    <property type="molecule type" value="Genomic_DNA"/>
</dbReference>
<name>A0AAW1RMP2_9CHLO</name>
<dbReference type="GO" id="GO:0016020">
    <property type="term" value="C:membrane"/>
    <property type="evidence" value="ECO:0007669"/>
    <property type="project" value="UniProtKB-SubCell"/>
</dbReference>
<evidence type="ECO:0000256" key="1">
    <source>
        <dbReference type="ARBA" id="ARBA00004141"/>
    </source>
</evidence>
<dbReference type="PANTHER" id="PTHR14255">
    <property type="entry name" value="CEREBLON"/>
    <property type="match status" value="1"/>
</dbReference>
<evidence type="ECO:0000256" key="4">
    <source>
        <dbReference type="ARBA" id="ARBA00022989"/>
    </source>
</evidence>
<feature type="transmembrane region" description="Helical" evidence="7">
    <location>
        <begin position="341"/>
        <end position="361"/>
    </location>
</feature>